<dbReference type="RefSeq" id="WP_112331278.1">
    <property type="nucleotide sequence ID" value="NZ_QLYR01000001.1"/>
</dbReference>
<gene>
    <name evidence="3" type="ORF">DPQ25_00805</name>
</gene>
<dbReference type="Proteomes" id="UP000249377">
    <property type="component" value="Unassembled WGS sequence"/>
</dbReference>
<dbReference type="InterPro" id="IPR019734">
    <property type="entry name" value="TPR_rpt"/>
</dbReference>
<dbReference type="InterPro" id="IPR011990">
    <property type="entry name" value="TPR-like_helical_dom_sf"/>
</dbReference>
<feature type="repeat" description="TPR" evidence="1">
    <location>
        <begin position="181"/>
        <end position="214"/>
    </location>
</feature>
<evidence type="ECO:0000313" key="3">
    <source>
        <dbReference type="EMBL" id="RAQ30082.1"/>
    </source>
</evidence>
<dbReference type="AlphaFoldDB" id="A0A328UH46"/>
<keyword evidence="4" id="KW-1185">Reference proteome</keyword>
<dbReference type="PROSITE" id="PS50005">
    <property type="entry name" value="TPR"/>
    <property type="match status" value="1"/>
</dbReference>
<evidence type="ECO:0000256" key="1">
    <source>
        <dbReference type="PROSITE-ProRule" id="PRU00339"/>
    </source>
</evidence>
<evidence type="ECO:0000313" key="4">
    <source>
        <dbReference type="Proteomes" id="UP000249377"/>
    </source>
</evidence>
<organism evidence="3 4">
    <name type="scientific">Hydrogeniiclostridium mannosilyticum</name>
    <dbReference type="NCBI Taxonomy" id="2764322"/>
    <lineage>
        <taxon>Bacteria</taxon>
        <taxon>Bacillati</taxon>
        <taxon>Bacillota</taxon>
        <taxon>Clostridia</taxon>
        <taxon>Eubacteriales</taxon>
        <taxon>Acutalibacteraceae</taxon>
        <taxon>Hydrogeniiclostridium</taxon>
    </lineage>
</organism>
<dbReference type="SUPFAM" id="SSF48452">
    <property type="entry name" value="TPR-like"/>
    <property type="match status" value="1"/>
</dbReference>
<reference evidence="3 4" key="1">
    <citation type="submission" date="2018-06" db="EMBL/GenBank/DDBJ databases">
        <title>Noncontiguous genome sequence of Ruminococcaceae bacterium ASD2818.</title>
        <authorList>
            <person name="Chaplin A.V."/>
            <person name="Sokolova S.R."/>
            <person name="Kochetkova T.O."/>
            <person name="Goltsov A.Y."/>
            <person name="Trofimov D.Y."/>
            <person name="Efimov B.A."/>
        </authorList>
    </citation>
    <scope>NUCLEOTIDE SEQUENCE [LARGE SCALE GENOMIC DNA]</scope>
    <source>
        <strain evidence="3 4">ASD2818</strain>
    </source>
</reference>
<dbReference type="SMART" id="SM00028">
    <property type="entry name" value="TPR"/>
    <property type="match status" value="2"/>
</dbReference>
<comment type="caution">
    <text evidence="3">The sequence shown here is derived from an EMBL/GenBank/DDBJ whole genome shotgun (WGS) entry which is preliminary data.</text>
</comment>
<dbReference type="EMBL" id="QLYR01000001">
    <property type="protein sequence ID" value="RAQ30082.1"/>
    <property type="molecule type" value="Genomic_DNA"/>
</dbReference>
<protein>
    <submittedName>
        <fullName evidence="3">Pilus assembly protein TadD</fullName>
    </submittedName>
</protein>
<dbReference type="Gene3D" id="1.25.40.10">
    <property type="entry name" value="Tetratricopeptide repeat domain"/>
    <property type="match status" value="1"/>
</dbReference>
<sequence>MLIILSSIVFIILFLQTFFLGGTVWLGIIGMLLCAAGIVLSILLKQKEKQRLAAISVSAGLILSVLCSVWITAGGGAGTLEQKSALLKEIASAETVQVAEEKYDTYIEVYGEDDTAVLCLVKYYIKADEADKSESPLWKLKDETSTEYYLTKVDWYNKFSNDRYYVIDTLLDAVAEHPTWAKGHLMLGLSYYEREDNTSAIYYLKKAQLLDPSDGYSLCYLGVISYDRGSYKAAAEYLNSAEKLAGNDNYLRKIIDTYRECVAREAK</sequence>
<keyword evidence="2" id="KW-0472">Membrane</keyword>
<accession>A0A328UH46</accession>
<name>A0A328UH46_9FIRM</name>
<feature type="transmembrane region" description="Helical" evidence="2">
    <location>
        <begin position="52"/>
        <end position="73"/>
    </location>
</feature>
<keyword evidence="2" id="KW-0812">Transmembrane</keyword>
<evidence type="ECO:0000256" key="2">
    <source>
        <dbReference type="SAM" id="Phobius"/>
    </source>
</evidence>
<keyword evidence="2" id="KW-1133">Transmembrane helix</keyword>
<keyword evidence="1" id="KW-0802">TPR repeat</keyword>
<proteinExistence type="predicted"/>
<feature type="transmembrane region" description="Helical" evidence="2">
    <location>
        <begin position="12"/>
        <end position="40"/>
    </location>
</feature>